<gene>
    <name evidence="1" type="ORF">Metal_2827</name>
</gene>
<reference evidence="1 2" key="1">
    <citation type="journal article" date="2013" name="Genome Announc.">
        <title>Genome Sequence of the Obligate Gammaproteobacterial Methanotroph Methylomicrobium album Strain BG8.</title>
        <authorList>
            <person name="Kits K.D."/>
            <person name="Kalyuzhnaya M.G."/>
            <person name="Klotz M.G."/>
            <person name="Jetten M.S."/>
            <person name="Op den Camp H.J."/>
            <person name="Vuilleumier S."/>
            <person name="Bringel F."/>
            <person name="Dispirito A.A."/>
            <person name="Murrell J.C."/>
            <person name="Bruce D."/>
            <person name="Cheng J.F."/>
            <person name="Copeland A."/>
            <person name="Goodwin L."/>
            <person name="Hauser L."/>
            <person name="Lajus A."/>
            <person name="Land M.L."/>
            <person name="Lapidus A."/>
            <person name="Lucas S."/>
            <person name="Medigue C."/>
            <person name="Pitluck S."/>
            <person name="Woyke T."/>
            <person name="Zeytun A."/>
            <person name="Stein L.Y."/>
        </authorList>
    </citation>
    <scope>NUCLEOTIDE SEQUENCE [LARGE SCALE GENOMIC DNA]</scope>
    <source>
        <strain evidence="1 2">BG8</strain>
    </source>
</reference>
<keyword evidence="2" id="KW-1185">Reference proteome</keyword>
<dbReference type="AlphaFoldDB" id="H8GL37"/>
<dbReference type="eggNOG" id="COG2054">
    <property type="taxonomic scope" value="Bacteria"/>
</dbReference>
<dbReference type="RefSeq" id="WP_005373160.1">
    <property type="nucleotide sequence ID" value="NZ_CM001475.1"/>
</dbReference>
<evidence type="ECO:0000313" key="1">
    <source>
        <dbReference type="EMBL" id="EIC30518.1"/>
    </source>
</evidence>
<proteinExistence type="predicted"/>
<organism evidence="1 2">
    <name type="scientific">Methylomicrobium album BG8</name>
    <dbReference type="NCBI Taxonomy" id="686340"/>
    <lineage>
        <taxon>Bacteria</taxon>
        <taxon>Pseudomonadati</taxon>
        <taxon>Pseudomonadota</taxon>
        <taxon>Gammaproteobacteria</taxon>
        <taxon>Methylococcales</taxon>
        <taxon>Methylococcaceae</taxon>
        <taxon>Methylomicrobium</taxon>
    </lineage>
</organism>
<dbReference type="STRING" id="686340.Metal_2827"/>
<accession>H8GL37</accession>
<sequence length="185" mass="19977">MIVIKLGGSLEAAGTLADCLAAIERKFADGAVVVPGGGLFADRVRDAQQRWRFGDPAAHRMAILAMQQMALLFNGLKPDWRIISQVADFDRFTGMSIWSPDPDELDRAGIPANWNITSDSLAAWLAGRLSAGELILVKSVAIDAGTSLAELAERQIVDKAFCAYAQDARFKITLINQSTLNGCIQ</sequence>
<dbReference type="EMBL" id="CM001475">
    <property type="protein sequence ID" value="EIC30518.1"/>
    <property type="molecule type" value="Genomic_DNA"/>
</dbReference>
<dbReference type="Proteomes" id="UP000005090">
    <property type="component" value="Chromosome"/>
</dbReference>
<dbReference type="SUPFAM" id="SSF53633">
    <property type="entry name" value="Carbamate kinase-like"/>
    <property type="match status" value="1"/>
</dbReference>
<dbReference type="InterPro" id="IPR036393">
    <property type="entry name" value="AceGlu_kinase-like_sf"/>
</dbReference>
<dbReference type="Gene3D" id="3.40.1160.10">
    <property type="entry name" value="Acetylglutamate kinase-like"/>
    <property type="match status" value="1"/>
</dbReference>
<name>H8GL37_METAL</name>
<evidence type="ECO:0008006" key="3">
    <source>
        <dbReference type="Google" id="ProtNLM"/>
    </source>
</evidence>
<evidence type="ECO:0000313" key="2">
    <source>
        <dbReference type="Proteomes" id="UP000005090"/>
    </source>
</evidence>
<dbReference type="HOGENOM" id="CLU_089197_1_0_6"/>
<protein>
    <recommendedName>
        <fullName evidence="3">Kinase, aspartokinase/uridylate kinase</fullName>
    </recommendedName>
</protein>